<dbReference type="Gene3D" id="3.10.450.50">
    <property type="match status" value="1"/>
</dbReference>
<evidence type="ECO:0000259" key="1">
    <source>
        <dbReference type="Pfam" id="PF12680"/>
    </source>
</evidence>
<dbReference type="EMBL" id="JBHTGP010000012">
    <property type="protein sequence ID" value="MFD0687441.1"/>
    <property type="molecule type" value="Genomic_DNA"/>
</dbReference>
<dbReference type="RefSeq" id="WP_207399846.1">
    <property type="nucleotide sequence ID" value="NZ_CAACUY010000050.1"/>
</dbReference>
<dbReference type="InterPro" id="IPR037401">
    <property type="entry name" value="SnoaL-like"/>
</dbReference>
<evidence type="ECO:0000313" key="2">
    <source>
        <dbReference type="EMBL" id="MFD0687441.1"/>
    </source>
</evidence>
<gene>
    <name evidence="2" type="ORF">ACFQZM_23295</name>
</gene>
<feature type="domain" description="SnoaL-like" evidence="1">
    <location>
        <begin position="16"/>
        <end position="126"/>
    </location>
</feature>
<evidence type="ECO:0000313" key="3">
    <source>
        <dbReference type="Proteomes" id="UP001597063"/>
    </source>
</evidence>
<dbReference type="InterPro" id="IPR032710">
    <property type="entry name" value="NTF2-like_dom_sf"/>
</dbReference>
<name>A0ABW2XLL0_9ACTN</name>
<protein>
    <submittedName>
        <fullName evidence="2">Nuclear transport factor 2 family protein</fullName>
    </submittedName>
</protein>
<accession>A0ABW2XLL0</accession>
<dbReference type="SUPFAM" id="SSF54427">
    <property type="entry name" value="NTF2-like"/>
    <property type="match status" value="1"/>
</dbReference>
<dbReference type="Proteomes" id="UP001597063">
    <property type="component" value="Unassembled WGS sequence"/>
</dbReference>
<proteinExistence type="predicted"/>
<sequence length="144" mass="15369">MAANTAPALSPTQVFERFRANVLAGKPGLTSELCADDVVVELPFARAGMPHRIAGREQVAAFTAAGREALPVTFDEFRTIALHQTTDPEVIVAQYEVTGTATATGHRATAPFVLVLRVRDGLVVHWCEYQDSTAIAQALAGDAH</sequence>
<organism evidence="2 3">
    <name type="scientific">Actinomadura fibrosa</name>
    <dbReference type="NCBI Taxonomy" id="111802"/>
    <lineage>
        <taxon>Bacteria</taxon>
        <taxon>Bacillati</taxon>
        <taxon>Actinomycetota</taxon>
        <taxon>Actinomycetes</taxon>
        <taxon>Streptosporangiales</taxon>
        <taxon>Thermomonosporaceae</taxon>
        <taxon>Actinomadura</taxon>
    </lineage>
</organism>
<keyword evidence="3" id="KW-1185">Reference proteome</keyword>
<reference evidence="3" key="1">
    <citation type="journal article" date="2019" name="Int. J. Syst. Evol. Microbiol.">
        <title>The Global Catalogue of Microorganisms (GCM) 10K type strain sequencing project: providing services to taxonomists for standard genome sequencing and annotation.</title>
        <authorList>
            <consortium name="The Broad Institute Genomics Platform"/>
            <consortium name="The Broad Institute Genome Sequencing Center for Infectious Disease"/>
            <person name="Wu L."/>
            <person name="Ma J."/>
        </authorList>
    </citation>
    <scope>NUCLEOTIDE SEQUENCE [LARGE SCALE GENOMIC DNA]</scope>
    <source>
        <strain evidence="3">JCM 9371</strain>
    </source>
</reference>
<comment type="caution">
    <text evidence="2">The sequence shown here is derived from an EMBL/GenBank/DDBJ whole genome shotgun (WGS) entry which is preliminary data.</text>
</comment>
<dbReference type="Pfam" id="PF12680">
    <property type="entry name" value="SnoaL_2"/>
    <property type="match status" value="1"/>
</dbReference>